<feature type="domain" description="Fe-containing alcohol dehydrogenase-like C-terminal" evidence="4">
    <location>
        <begin position="187"/>
        <end position="382"/>
    </location>
</feature>
<feature type="domain" description="Alcohol dehydrogenase iron-type/glycerol dehydrogenase GldA" evidence="3">
    <location>
        <begin position="9"/>
        <end position="176"/>
    </location>
</feature>
<dbReference type="Pfam" id="PF25137">
    <property type="entry name" value="ADH_Fe_C"/>
    <property type="match status" value="1"/>
</dbReference>
<accession>A0ABY4WKK0</accession>
<dbReference type="EMBL" id="CP098755">
    <property type="protein sequence ID" value="USG66668.1"/>
    <property type="molecule type" value="Genomic_DNA"/>
</dbReference>
<evidence type="ECO:0000313" key="6">
    <source>
        <dbReference type="Proteomes" id="UP001056500"/>
    </source>
</evidence>
<comment type="similarity">
    <text evidence="1">Belongs to the iron-containing alcohol dehydrogenase family.</text>
</comment>
<dbReference type="SUPFAM" id="SSF56796">
    <property type="entry name" value="Dehydroquinate synthase-like"/>
    <property type="match status" value="1"/>
</dbReference>
<organism evidence="5 6">
    <name type="scientific">Brevibacillus ruminantium</name>
    <dbReference type="NCBI Taxonomy" id="2950604"/>
    <lineage>
        <taxon>Bacteria</taxon>
        <taxon>Bacillati</taxon>
        <taxon>Bacillota</taxon>
        <taxon>Bacilli</taxon>
        <taxon>Bacillales</taxon>
        <taxon>Paenibacillaceae</taxon>
        <taxon>Brevibacillus</taxon>
    </lineage>
</organism>
<dbReference type="Pfam" id="PF00465">
    <property type="entry name" value="Fe-ADH"/>
    <property type="match status" value="1"/>
</dbReference>
<dbReference type="PANTHER" id="PTHR11496">
    <property type="entry name" value="ALCOHOL DEHYDROGENASE"/>
    <property type="match status" value="1"/>
</dbReference>
<keyword evidence="2" id="KW-0560">Oxidoreductase</keyword>
<protein>
    <submittedName>
        <fullName evidence="5">Iron-containing alcohol dehydrogenase</fullName>
    </submittedName>
</protein>
<gene>
    <name evidence="5" type="ORF">NDK47_05045</name>
</gene>
<name>A0ABY4WKK0_9BACL</name>
<sequence>MQISKFATPEIIFGNESLSQVGESLSRLGAKKVFLVSDSGVLNAGWAEQTIKYLQDSNLDYHLWTQVTPNPKDYEVHAGAAEYRAQECNAILGVGGGSAMDAAKAIALLGTNDGSILHYEGVDKIVRPLPPMVMLPTTAGSGSEVSQFSIIVDSERQVKMAIISKSLIPDIAIIDPQTLMTKDRRLTANTGIDALTHAIESYISLAATPLTEVLSLSAMRLISQHLRPSVASAYNLEAKQAMAMASLQAGIAFSNAILGAIHAMSHQLGGLLDTPHGEVNAILLPYVLEYNYIAAPEKYVKMAEAMGENVTGLSQHDASQLMMKAVTNLTRDLQIPVTLSELGLQPEQIDRLSQTAVQDICMATNPRDMSVDDVKALYQKAL</sequence>
<evidence type="ECO:0000259" key="4">
    <source>
        <dbReference type="Pfam" id="PF25137"/>
    </source>
</evidence>
<dbReference type="PANTHER" id="PTHR11496:SF102">
    <property type="entry name" value="ALCOHOL DEHYDROGENASE 4"/>
    <property type="match status" value="1"/>
</dbReference>
<dbReference type="InterPro" id="IPR039697">
    <property type="entry name" value="Alcohol_dehydrogenase_Fe"/>
</dbReference>
<reference evidence="5" key="1">
    <citation type="submission" date="2022-06" db="EMBL/GenBank/DDBJ databases">
        <title>Genome sequencing of Brevibacillus sp. BB3-R1.</title>
        <authorList>
            <person name="Heo J."/>
            <person name="Lee D."/>
            <person name="Won M."/>
            <person name="Han B.-H."/>
            <person name="Hong S.-B."/>
            <person name="Kwon S.-W."/>
        </authorList>
    </citation>
    <scope>NUCLEOTIDE SEQUENCE</scope>
    <source>
        <strain evidence="5">BB3-R1</strain>
    </source>
</reference>
<dbReference type="CDD" id="cd17814">
    <property type="entry name" value="Fe-ADH-like"/>
    <property type="match status" value="1"/>
</dbReference>
<proteinExistence type="inferred from homology"/>
<dbReference type="InterPro" id="IPR001670">
    <property type="entry name" value="ADH_Fe/GldA"/>
</dbReference>
<dbReference type="Gene3D" id="3.40.50.1970">
    <property type="match status" value="1"/>
</dbReference>
<evidence type="ECO:0000256" key="2">
    <source>
        <dbReference type="ARBA" id="ARBA00023002"/>
    </source>
</evidence>
<evidence type="ECO:0000259" key="3">
    <source>
        <dbReference type="Pfam" id="PF00465"/>
    </source>
</evidence>
<dbReference type="RefSeq" id="WP_251873776.1">
    <property type="nucleotide sequence ID" value="NZ_CP098755.1"/>
</dbReference>
<evidence type="ECO:0000313" key="5">
    <source>
        <dbReference type="EMBL" id="USG66668.1"/>
    </source>
</evidence>
<evidence type="ECO:0000256" key="1">
    <source>
        <dbReference type="ARBA" id="ARBA00007358"/>
    </source>
</evidence>
<keyword evidence="6" id="KW-1185">Reference proteome</keyword>
<dbReference type="Gene3D" id="1.20.1090.10">
    <property type="entry name" value="Dehydroquinate synthase-like - alpha domain"/>
    <property type="match status" value="1"/>
</dbReference>
<dbReference type="InterPro" id="IPR056798">
    <property type="entry name" value="ADH_Fe_C"/>
</dbReference>
<dbReference type="Proteomes" id="UP001056500">
    <property type="component" value="Chromosome"/>
</dbReference>